<sequence>MTELTQLVYQRDGERLFYTAKVFSVVLVSHLPESDQALVKDTPEIEHAVITDSTIFHANSTFEVRSVRQPAQGNRILHFGRFFPADASAAAPTFDAGGELQQRVDAEKRNLRSRLHTAGHVMSLAIHAMCREGESKASHYPDSAAVVFVGALDGKHRDAIQAKTDEIHWWHMEELLARCHASEGFALPEGETVGRVVEREGLGSYPCSGTRVRDCSQVGKIEVKKISRSKGTSKASYRVA</sequence>
<dbReference type="PANTHER" id="PTHR43462">
    <property type="entry name" value="ALANYL-TRNA EDITING PROTEIN"/>
    <property type="match status" value="1"/>
</dbReference>
<dbReference type="Proteomes" id="UP000310108">
    <property type="component" value="Unassembled WGS sequence"/>
</dbReference>
<dbReference type="STRING" id="1306861.A0A4U6XCV2"/>
<dbReference type="PANTHER" id="PTHR43462:SF2">
    <property type="entry name" value="THREONYL AND ALANYL TRNA SYNTHETASE SECOND ADDITIONAL DOMAIN-CONTAINING PROTEIN"/>
    <property type="match status" value="1"/>
</dbReference>
<protein>
    <recommendedName>
        <fullName evidence="3">Alanyl-tRNA editing protein AlaX-L</fullName>
    </recommendedName>
</protein>
<dbReference type="Gene3D" id="3.30.980.10">
    <property type="entry name" value="Threonyl-trna Synthetase, Chain A, domain 2"/>
    <property type="match status" value="1"/>
</dbReference>
<accession>A0A4U6XCV2</accession>
<proteinExistence type="predicted"/>
<comment type="caution">
    <text evidence="1">The sequence shown here is derived from an EMBL/GenBank/DDBJ whole genome shotgun (WGS) entry which is preliminary data.</text>
</comment>
<dbReference type="AlphaFoldDB" id="A0A4U6XCV2"/>
<name>A0A4U6XCV2_9PEZI</name>
<evidence type="ECO:0000313" key="2">
    <source>
        <dbReference type="Proteomes" id="UP000310108"/>
    </source>
</evidence>
<keyword evidence="2" id="KW-1185">Reference proteome</keyword>
<dbReference type="GO" id="GO:0000166">
    <property type="term" value="F:nucleotide binding"/>
    <property type="evidence" value="ECO:0007669"/>
    <property type="project" value="InterPro"/>
</dbReference>
<dbReference type="InterPro" id="IPR051335">
    <property type="entry name" value="Alanyl-tRNA_Editing_Enzymes"/>
</dbReference>
<organism evidence="1 2">
    <name type="scientific">Colletotrichum tanaceti</name>
    <dbReference type="NCBI Taxonomy" id="1306861"/>
    <lineage>
        <taxon>Eukaryota</taxon>
        <taxon>Fungi</taxon>
        <taxon>Dikarya</taxon>
        <taxon>Ascomycota</taxon>
        <taxon>Pezizomycotina</taxon>
        <taxon>Sordariomycetes</taxon>
        <taxon>Hypocreomycetidae</taxon>
        <taxon>Glomerellales</taxon>
        <taxon>Glomerellaceae</taxon>
        <taxon>Colletotrichum</taxon>
        <taxon>Colletotrichum destructivum species complex</taxon>
    </lineage>
</organism>
<reference evidence="1 2" key="1">
    <citation type="journal article" date="2019" name="PLoS ONE">
        <title>Comparative genome analysis indicates high evolutionary potential of pathogenicity genes in Colletotrichum tanaceti.</title>
        <authorList>
            <person name="Lelwala R.V."/>
            <person name="Korhonen P.K."/>
            <person name="Young N.D."/>
            <person name="Scott J.B."/>
            <person name="Ades P.A."/>
            <person name="Gasser R.B."/>
            <person name="Taylor P.W.J."/>
        </authorList>
    </citation>
    <scope>NUCLEOTIDE SEQUENCE [LARGE SCALE GENOMIC DNA]</scope>
    <source>
        <strain evidence="1">BRIP57314</strain>
    </source>
</reference>
<dbReference type="SUPFAM" id="SSF55186">
    <property type="entry name" value="ThrRS/AlaRS common domain"/>
    <property type="match status" value="1"/>
</dbReference>
<dbReference type="EMBL" id="PJEX01000195">
    <property type="protein sequence ID" value="TKW53244.1"/>
    <property type="molecule type" value="Genomic_DNA"/>
</dbReference>
<gene>
    <name evidence="1" type="ORF">CTA1_6086</name>
</gene>
<evidence type="ECO:0008006" key="3">
    <source>
        <dbReference type="Google" id="ProtNLM"/>
    </source>
</evidence>
<dbReference type="InterPro" id="IPR018163">
    <property type="entry name" value="Thr/Ala-tRNA-synth_IIc_edit"/>
</dbReference>
<evidence type="ECO:0000313" key="1">
    <source>
        <dbReference type="EMBL" id="TKW53244.1"/>
    </source>
</evidence>